<dbReference type="Proteomes" id="UP000054843">
    <property type="component" value="Unassembled WGS sequence"/>
</dbReference>
<evidence type="ECO:0000313" key="1">
    <source>
        <dbReference type="EMBL" id="KRZ68076.1"/>
    </source>
</evidence>
<accession>A0A0V1M8W3</accession>
<name>A0A0V1M8W3_9BILA</name>
<proteinExistence type="predicted"/>
<sequence length="65" mass="7517">MPTLIRLLKKYATRNSVDTFVKKVFLENFEFHGLGLIDLAALRKSAKSFFSKFLLCCHTDIHIDN</sequence>
<evidence type="ECO:0000313" key="2">
    <source>
        <dbReference type="Proteomes" id="UP000054843"/>
    </source>
</evidence>
<dbReference type="EMBL" id="JYDO01000175">
    <property type="protein sequence ID" value="KRZ68076.1"/>
    <property type="molecule type" value="Genomic_DNA"/>
</dbReference>
<gene>
    <name evidence="1" type="ORF">T10_7349</name>
</gene>
<dbReference type="AlphaFoldDB" id="A0A0V1M8W3"/>
<protein>
    <submittedName>
        <fullName evidence="1">Uncharacterized protein</fullName>
    </submittedName>
</protein>
<reference evidence="1 2" key="1">
    <citation type="submission" date="2015-01" db="EMBL/GenBank/DDBJ databases">
        <title>Evolution of Trichinella species and genotypes.</title>
        <authorList>
            <person name="Korhonen P.K."/>
            <person name="Edoardo P."/>
            <person name="Giuseppe L.R."/>
            <person name="Gasser R.B."/>
        </authorList>
    </citation>
    <scope>NUCLEOTIDE SEQUENCE [LARGE SCALE GENOMIC DNA]</scope>
    <source>
        <strain evidence="1">ISS1980</strain>
    </source>
</reference>
<keyword evidence="2" id="KW-1185">Reference proteome</keyword>
<comment type="caution">
    <text evidence="1">The sequence shown here is derived from an EMBL/GenBank/DDBJ whole genome shotgun (WGS) entry which is preliminary data.</text>
</comment>
<organism evidence="1 2">
    <name type="scientific">Trichinella papuae</name>
    <dbReference type="NCBI Taxonomy" id="268474"/>
    <lineage>
        <taxon>Eukaryota</taxon>
        <taxon>Metazoa</taxon>
        <taxon>Ecdysozoa</taxon>
        <taxon>Nematoda</taxon>
        <taxon>Enoplea</taxon>
        <taxon>Dorylaimia</taxon>
        <taxon>Trichinellida</taxon>
        <taxon>Trichinellidae</taxon>
        <taxon>Trichinella</taxon>
    </lineage>
</organism>